<sequence length="89" mass="9971">MFNLSSSFLAFTDSVQRLIEVTKADSQSGIHQFLVNHRSAYSRIQGVFDYVIQVADLRSVRPDSVVLGQFCQGFKPVVGFLNHDLPLVI</sequence>
<accession>A0A3M5JGK2</accession>
<reference evidence="1 2" key="1">
    <citation type="submission" date="2018-08" db="EMBL/GenBank/DDBJ databases">
        <title>Recombination of ecologically and evolutionarily significant loci maintains genetic cohesion in the Pseudomonas syringae species complex.</title>
        <authorList>
            <person name="Dillon M."/>
            <person name="Thakur S."/>
            <person name="Almeida R.N.D."/>
            <person name="Weir B.S."/>
            <person name="Guttman D.S."/>
        </authorList>
    </citation>
    <scope>NUCLEOTIDE SEQUENCE [LARGE SCALE GENOMIC DNA]</scope>
    <source>
        <strain evidence="1 2">ICMP 13684</strain>
    </source>
</reference>
<protein>
    <submittedName>
        <fullName evidence="1">Uncharacterized protein</fullName>
    </submittedName>
</protein>
<evidence type="ECO:0000313" key="2">
    <source>
        <dbReference type="Proteomes" id="UP000278180"/>
    </source>
</evidence>
<dbReference type="EMBL" id="RBTE01000440">
    <property type="protein sequence ID" value="RMT22253.1"/>
    <property type="molecule type" value="Genomic_DNA"/>
</dbReference>
<dbReference type="AlphaFoldDB" id="A0A3M5JGK2"/>
<name>A0A3M5JGK2_PSESS</name>
<proteinExistence type="predicted"/>
<evidence type="ECO:0000313" key="1">
    <source>
        <dbReference type="EMBL" id="RMT22253.1"/>
    </source>
</evidence>
<comment type="caution">
    <text evidence="1">The sequence shown here is derived from an EMBL/GenBank/DDBJ whole genome shotgun (WGS) entry which is preliminary data.</text>
</comment>
<gene>
    <name evidence="1" type="ORF">ALP51_103215</name>
</gene>
<dbReference type="Proteomes" id="UP000278180">
    <property type="component" value="Unassembled WGS sequence"/>
</dbReference>
<organism evidence="1 2">
    <name type="scientific">Pseudomonas savastanoi</name>
    <name type="common">Pseudomonas syringae pv. savastanoi</name>
    <dbReference type="NCBI Taxonomy" id="29438"/>
    <lineage>
        <taxon>Bacteria</taxon>
        <taxon>Pseudomonadati</taxon>
        <taxon>Pseudomonadota</taxon>
        <taxon>Gammaproteobacteria</taxon>
        <taxon>Pseudomonadales</taxon>
        <taxon>Pseudomonadaceae</taxon>
        <taxon>Pseudomonas</taxon>
    </lineage>
</organism>